<feature type="binding site" evidence="8">
    <location>
        <position position="130"/>
    </location>
    <ligand>
        <name>a divalent metal cation</name>
        <dbReference type="ChEBI" id="CHEBI:60240"/>
    </ligand>
</feature>
<accession>A0A2B7WXN3</accession>
<dbReference type="GO" id="GO:0019805">
    <property type="term" value="P:quinolinate biosynthetic process"/>
    <property type="evidence" value="ECO:0007669"/>
    <property type="project" value="UniProtKB-UniRule"/>
</dbReference>
<feature type="binding site" evidence="8">
    <location>
        <position position="58"/>
    </location>
    <ligand>
        <name>substrate</name>
    </ligand>
</feature>
<reference evidence="9 10" key="1">
    <citation type="submission" date="2017-10" db="EMBL/GenBank/DDBJ databases">
        <title>Comparative genomics in systemic dimorphic fungi from Ajellomycetaceae.</title>
        <authorList>
            <person name="Munoz J.F."/>
            <person name="Mcewen J.G."/>
            <person name="Clay O.K."/>
            <person name="Cuomo C.A."/>
        </authorList>
    </citation>
    <scope>NUCLEOTIDE SEQUENCE [LARGE SCALE GENOMIC DNA]</scope>
    <source>
        <strain evidence="9 10">UAMH7299</strain>
    </source>
</reference>
<comment type="subcellular location">
    <subcellularLocation>
        <location evidence="8">Cytoplasm</location>
    </subcellularLocation>
</comment>
<dbReference type="UniPathway" id="UPA00253">
    <property type="reaction ID" value="UER00330"/>
</dbReference>
<evidence type="ECO:0000256" key="3">
    <source>
        <dbReference type="ARBA" id="ARBA00022642"/>
    </source>
</evidence>
<feature type="binding site" evidence="8">
    <location>
        <position position="48"/>
    </location>
    <ligand>
        <name>O2</name>
        <dbReference type="ChEBI" id="CHEBI:15379"/>
    </ligand>
</feature>
<dbReference type="GO" id="GO:0006569">
    <property type="term" value="P:L-tryptophan catabolic process"/>
    <property type="evidence" value="ECO:0007669"/>
    <property type="project" value="UniProtKB-UniRule"/>
</dbReference>
<dbReference type="GO" id="GO:0043420">
    <property type="term" value="P:anthranilate metabolic process"/>
    <property type="evidence" value="ECO:0007669"/>
    <property type="project" value="UniProtKB-UniRule"/>
</dbReference>
<organism evidence="9 10">
    <name type="scientific">Polytolypa hystricis (strain UAMH7299)</name>
    <dbReference type="NCBI Taxonomy" id="1447883"/>
    <lineage>
        <taxon>Eukaryota</taxon>
        <taxon>Fungi</taxon>
        <taxon>Dikarya</taxon>
        <taxon>Ascomycota</taxon>
        <taxon>Pezizomycotina</taxon>
        <taxon>Eurotiomycetes</taxon>
        <taxon>Eurotiomycetidae</taxon>
        <taxon>Onygenales</taxon>
        <taxon>Onygenales incertae sedis</taxon>
        <taxon>Polytolypa</taxon>
    </lineage>
</organism>
<feature type="binding site" evidence="8">
    <location>
        <position position="133"/>
    </location>
    <ligand>
        <name>a divalent metal cation</name>
        <dbReference type="ChEBI" id="CHEBI:60240"/>
    </ligand>
</feature>
<keyword evidence="7 8" id="KW-0408">Iron</keyword>
<dbReference type="Proteomes" id="UP000224634">
    <property type="component" value="Unassembled WGS sequence"/>
</dbReference>
<dbReference type="GO" id="GO:0000334">
    <property type="term" value="F:3-hydroxyanthranilate 3,4-dioxygenase activity"/>
    <property type="evidence" value="ECO:0007669"/>
    <property type="project" value="UniProtKB-UniRule"/>
</dbReference>
<comment type="similarity">
    <text evidence="8">Belongs to the 3-HAO family.</text>
</comment>
<comment type="pathway">
    <text evidence="8">Cofactor biosynthesis; NAD(+) biosynthesis; quinolinate from L-kynurenine: step 3/3.</text>
</comment>
<keyword evidence="8" id="KW-0963">Cytoplasm</keyword>
<feature type="binding site" evidence="8">
    <location>
        <position position="58"/>
    </location>
    <ligand>
        <name>Fe cation</name>
        <dbReference type="ChEBI" id="CHEBI:24875"/>
        <note>catalytic</note>
    </ligand>
</feature>
<keyword evidence="10" id="KW-1185">Reference proteome</keyword>
<dbReference type="NCBIfam" id="TIGR03037">
    <property type="entry name" value="anthran_nbaC"/>
    <property type="match status" value="1"/>
</dbReference>
<evidence type="ECO:0000256" key="5">
    <source>
        <dbReference type="ARBA" id="ARBA00022964"/>
    </source>
</evidence>
<sequence>MVRTIDLDPLSENAHLLQPPVSNHCVYHPSSPHTPGYTVMIVGGPNARTDYHINPTPEFFYQHTGSMLLRVVTDESTSPHTFEDIPIHEGSMFLLPPNTPHCPVRFAGSVGIVVEMPRGEGGEDRMRWYCGGCGGVVWEKRFLCVDLGTQVREVVEEFGGDEGKRRCGGCGVVVGMTWAEGEVRQPPRFPE</sequence>
<dbReference type="EC" id="1.13.11.6" evidence="8"/>
<evidence type="ECO:0000256" key="4">
    <source>
        <dbReference type="ARBA" id="ARBA00022723"/>
    </source>
</evidence>
<dbReference type="SUPFAM" id="SSF51182">
    <property type="entry name" value="RmlC-like cupins"/>
    <property type="match status" value="1"/>
</dbReference>
<protein>
    <recommendedName>
        <fullName evidence="8">3-hydroxyanthranilate 3,4-dioxygenase</fullName>
        <ecNumber evidence="8">1.13.11.6</ecNumber>
    </recommendedName>
    <alternativeName>
        <fullName evidence="8">3-hydroxyanthranilate oxygenase</fullName>
        <shortName evidence="8">3-HAO</shortName>
    </alternativeName>
    <alternativeName>
        <fullName evidence="8">3-hydroxyanthranilic acid dioxygenase</fullName>
        <shortName evidence="8">HAD</shortName>
    </alternativeName>
    <alternativeName>
        <fullName evidence="8">Biosynthesis of nicotinic acid protein 1</fullName>
    </alternativeName>
</protein>
<dbReference type="InterPro" id="IPR014710">
    <property type="entry name" value="RmlC-like_jellyroll"/>
</dbReference>
<keyword evidence="6 8" id="KW-0560">Oxidoreductase</keyword>
<dbReference type="PANTHER" id="PTHR15497">
    <property type="entry name" value="3-HYDROXYANTHRANILATE 3,4-DIOXYGENASE"/>
    <property type="match status" value="1"/>
</dbReference>
<evidence type="ECO:0000256" key="6">
    <source>
        <dbReference type="ARBA" id="ARBA00023002"/>
    </source>
</evidence>
<feature type="binding site" evidence="8">
    <location>
        <position position="167"/>
    </location>
    <ligand>
        <name>a divalent metal cation</name>
        <dbReference type="ChEBI" id="CHEBI:60240"/>
    </ligand>
</feature>
<dbReference type="PANTHER" id="PTHR15497:SF1">
    <property type="entry name" value="3-HYDROXYANTHRANILATE 3,4-DIOXYGENASE"/>
    <property type="match status" value="1"/>
</dbReference>
<dbReference type="HAMAP" id="MF_00825">
    <property type="entry name" value="3_HAO"/>
    <property type="match status" value="1"/>
</dbReference>
<gene>
    <name evidence="8" type="primary">BNA1</name>
    <name evidence="9" type="ORF">AJ80_09013</name>
</gene>
<keyword evidence="5 8" id="KW-0223">Dioxygenase</keyword>
<comment type="catalytic activity">
    <reaction evidence="8">
        <text>3-hydroxyanthranilate + O2 = (2Z,4Z)-2-amino-3-carboxymuconate 6-semialdehyde</text>
        <dbReference type="Rhea" id="RHEA:17953"/>
        <dbReference type="ChEBI" id="CHEBI:15379"/>
        <dbReference type="ChEBI" id="CHEBI:36559"/>
        <dbReference type="ChEBI" id="CHEBI:77612"/>
        <dbReference type="EC" id="1.13.11.6"/>
    </reaction>
</comment>
<dbReference type="Gene3D" id="2.60.120.10">
    <property type="entry name" value="Jelly Rolls"/>
    <property type="match status" value="1"/>
</dbReference>
<feature type="binding site" evidence="8">
    <location>
        <position position="105"/>
    </location>
    <ligand>
        <name>substrate</name>
    </ligand>
</feature>
<dbReference type="AlphaFoldDB" id="A0A2B7WXN3"/>
<dbReference type="GO" id="GO:0005737">
    <property type="term" value="C:cytoplasm"/>
    <property type="evidence" value="ECO:0007669"/>
    <property type="project" value="UniProtKB-SubCell"/>
</dbReference>
<dbReference type="OrthoDB" id="204928at2759"/>
<evidence type="ECO:0000313" key="9">
    <source>
        <dbReference type="EMBL" id="PGH01323.1"/>
    </source>
</evidence>
<feature type="binding site" evidence="8">
    <location>
        <position position="101"/>
    </location>
    <ligand>
        <name>Fe cation</name>
        <dbReference type="ChEBI" id="CHEBI:24875"/>
        <note>catalytic</note>
    </ligand>
</feature>
<keyword evidence="4 8" id="KW-0479">Metal-binding</keyword>
<evidence type="ECO:0000256" key="1">
    <source>
        <dbReference type="ARBA" id="ARBA00001954"/>
    </source>
</evidence>
<dbReference type="CDD" id="cd06123">
    <property type="entry name" value="cupin_HAO"/>
    <property type="match status" value="1"/>
</dbReference>
<evidence type="ECO:0000256" key="7">
    <source>
        <dbReference type="ARBA" id="ARBA00023004"/>
    </source>
</evidence>
<evidence type="ECO:0000313" key="10">
    <source>
        <dbReference type="Proteomes" id="UP000224634"/>
    </source>
</evidence>
<dbReference type="EMBL" id="PDNA01000238">
    <property type="protein sequence ID" value="PGH01323.1"/>
    <property type="molecule type" value="Genomic_DNA"/>
</dbReference>
<name>A0A2B7WXN3_POLH7</name>
<proteinExistence type="inferred from homology"/>
<comment type="caution">
    <text evidence="9">The sequence shown here is derived from an EMBL/GenBank/DDBJ whole genome shotgun (WGS) entry which is preliminary data.</text>
</comment>
<dbReference type="STRING" id="1447883.A0A2B7WXN3"/>
<dbReference type="InterPro" id="IPR011051">
    <property type="entry name" value="RmlC_Cupin_sf"/>
</dbReference>
<dbReference type="GO" id="GO:0034354">
    <property type="term" value="P:'de novo' NAD+ biosynthetic process from L-tryptophan"/>
    <property type="evidence" value="ECO:0007669"/>
    <property type="project" value="UniProtKB-UniRule"/>
</dbReference>
<evidence type="ECO:0000256" key="8">
    <source>
        <dbReference type="HAMAP-Rule" id="MF_03019"/>
    </source>
</evidence>
<feature type="binding site" evidence="8">
    <location>
        <position position="52"/>
    </location>
    <ligand>
        <name>Fe cation</name>
        <dbReference type="ChEBI" id="CHEBI:24875"/>
        <note>catalytic</note>
    </ligand>
</feature>
<dbReference type="InterPro" id="IPR010329">
    <property type="entry name" value="3hydroanth_dOase"/>
</dbReference>
<comment type="function">
    <text evidence="2 8">Catalyzes the oxidative ring opening of 3-hydroxyanthranilate to 2-amino-3-carboxymuconate semialdehyde, which spontaneously cyclizes to quinolinate.</text>
</comment>
<keyword evidence="3 8" id="KW-0662">Pyridine nucleotide biosynthesis</keyword>
<evidence type="ECO:0000256" key="2">
    <source>
        <dbReference type="ARBA" id="ARBA00002752"/>
    </source>
</evidence>
<dbReference type="GO" id="GO:0008198">
    <property type="term" value="F:ferrous iron binding"/>
    <property type="evidence" value="ECO:0007669"/>
    <property type="project" value="UniProtKB-UniRule"/>
</dbReference>
<dbReference type="Pfam" id="PF06052">
    <property type="entry name" value="3-HAO"/>
    <property type="match status" value="1"/>
</dbReference>
<feature type="binding site" evidence="8">
    <location>
        <position position="115"/>
    </location>
    <ligand>
        <name>substrate</name>
    </ligand>
</feature>
<comment type="cofactor">
    <cofactor evidence="1 8">
        <name>Fe(2+)</name>
        <dbReference type="ChEBI" id="CHEBI:29033"/>
    </cofactor>
</comment>
<feature type="binding site" evidence="8">
    <location>
        <position position="170"/>
    </location>
    <ligand>
        <name>a divalent metal cation</name>
        <dbReference type="ChEBI" id="CHEBI:60240"/>
    </ligand>
</feature>